<dbReference type="AlphaFoldDB" id="A0A391NZI5"/>
<proteinExistence type="predicted"/>
<dbReference type="Gene3D" id="2.130.10.10">
    <property type="entry name" value="YVTN repeat-like/Quinoprotein amine dehydrogenase"/>
    <property type="match status" value="1"/>
</dbReference>
<dbReference type="InterPro" id="IPR015943">
    <property type="entry name" value="WD40/YVTN_repeat-like_dom_sf"/>
</dbReference>
<reference evidence="1 2" key="1">
    <citation type="journal article" date="2018" name="PLoS ONE">
        <title>The draft genome of Kipferlia bialata reveals reductive genome evolution in fornicate parasites.</title>
        <authorList>
            <person name="Tanifuji G."/>
            <person name="Takabayashi S."/>
            <person name="Kume K."/>
            <person name="Takagi M."/>
            <person name="Nakayama T."/>
            <person name="Kamikawa R."/>
            <person name="Inagaki Y."/>
            <person name="Hashimoto T."/>
        </authorList>
    </citation>
    <scope>NUCLEOTIDE SEQUENCE [LARGE SCALE GENOMIC DNA]</scope>
    <source>
        <strain evidence="1">NY0173</strain>
    </source>
</reference>
<organism evidence="1 2">
    <name type="scientific">Kipferlia bialata</name>
    <dbReference type="NCBI Taxonomy" id="797122"/>
    <lineage>
        <taxon>Eukaryota</taxon>
        <taxon>Metamonada</taxon>
        <taxon>Carpediemonas-like organisms</taxon>
        <taxon>Kipferlia</taxon>
    </lineage>
</organism>
<dbReference type="PANTHER" id="PTHR36220">
    <property type="entry name" value="UNNAMED PRODUCT"/>
    <property type="match status" value="1"/>
</dbReference>
<dbReference type="SUPFAM" id="SSF50978">
    <property type="entry name" value="WD40 repeat-like"/>
    <property type="match status" value="1"/>
</dbReference>
<gene>
    <name evidence="1" type="ORF">KIPB_014150</name>
</gene>
<name>A0A391NZI5_9EUKA</name>
<sequence length="213" mass="22965">DVTDATESNFGVHVEMDSGRIAVSSYLETVDGTAGYGSVYIYSYSGDPTQEGGWSLEDTVWNDGLDSNYHSLFESKFNFGYSISLNGDRLYVTAGYSGAWTEGVFVYDRDTSGTWGLYASYKLHANYLHTTSFEENNLVVRGSGDTIALYSEDAAETVFILDISSTSAFSPLYTLSLADTTEGGIASLAYSSDTIVIGTANNYAMIYSVSTAG</sequence>
<dbReference type="Proteomes" id="UP000265618">
    <property type="component" value="Unassembled WGS sequence"/>
</dbReference>
<dbReference type="EMBL" id="BDIP01007106">
    <property type="protein sequence ID" value="GCA64398.1"/>
    <property type="molecule type" value="Genomic_DNA"/>
</dbReference>
<dbReference type="InterPro" id="IPR036322">
    <property type="entry name" value="WD40_repeat_dom_sf"/>
</dbReference>
<accession>A0A391NZI5</accession>
<feature type="non-terminal residue" evidence="1">
    <location>
        <position position="1"/>
    </location>
</feature>
<comment type="caution">
    <text evidence="1">The sequence shown here is derived from an EMBL/GenBank/DDBJ whole genome shotgun (WGS) entry which is preliminary data.</text>
</comment>
<evidence type="ECO:0000313" key="2">
    <source>
        <dbReference type="Proteomes" id="UP000265618"/>
    </source>
</evidence>
<evidence type="ECO:0000313" key="1">
    <source>
        <dbReference type="EMBL" id="GCA64398.1"/>
    </source>
</evidence>
<keyword evidence="2" id="KW-1185">Reference proteome</keyword>
<protein>
    <submittedName>
        <fullName evidence="1">Uncharacterized protein</fullName>
    </submittedName>
</protein>
<feature type="non-terminal residue" evidence="1">
    <location>
        <position position="213"/>
    </location>
</feature>
<dbReference type="PANTHER" id="PTHR36220:SF1">
    <property type="entry name" value="GAMMA TUBULIN COMPLEX COMPONENT C-TERMINAL DOMAIN-CONTAINING PROTEIN"/>
    <property type="match status" value="1"/>
</dbReference>